<dbReference type="EMBL" id="UASS01000002">
    <property type="protein sequence ID" value="SPX59739.1"/>
    <property type="molecule type" value="Genomic_DNA"/>
</dbReference>
<protein>
    <recommendedName>
        <fullName evidence="2">Tetratricopeptide repeat protein 38</fullName>
    </recommendedName>
</protein>
<dbReference type="Proteomes" id="UP000251942">
    <property type="component" value="Unassembled WGS sequence"/>
</dbReference>
<dbReference type="PANTHER" id="PTHR16263">
    <property type="entry name" value="TETRATRICOPEPTIDE REPEAT PROTEIN 38"/>
    <property type="match status" value="1"/>
</dbReference>
<reference evidence="6 8" key="2">
    <citation type="submission" date="2018-06" db="EMBL/GenBank/DDBJ databases">
        <authorList>
            <consortium name="Pathogen Informatics"/>
            <person name="Doyle S."/>
        </authorList>
    </citation>
    <scope>NUCLEOTIDE SEQUENCE [LARGE SCALE GENOMIC DNA]</scope>
    <source>
        <strain evidence="6 8">NCTC12022</strain>
    </source>
</reference>
<keyword evidence="4" id="KW-0802">TPR repeat</keyword>
<dbReference type="AlphaFoldDB" id="A0A0W0U3P0"/>
<name>A0A0W0U3P0_9GAMM</name>
<sequence>MKTARGLAVTTDSTQAIENIDYFHHQIVSSGKSGDAVLEAAKNHVDNLLIQTYAAAFYLYGQEHTATNNATAYLLQAEKCLRTADLREKLTYQAVRAWQRLDYECAISLFTSIAALFPRDTLAIKFAEWLFYCSGQAFQAKRFLALCEKSAPENQDESHFLAIHSFALELCGQFSQAKMMAEQAIDMDLLTPWAHHTLAHIYLLQNDINHGISCLRKLQPSWDKILPLLKGHNSWHLALFYLANRKKTETIDLFNSSVFGIWPDTVLEQLDAISLLWRLDMAGFPQDDLFKDIASHLNQHPYEQYTGFNNIHFIYCLARIDDEKATTRALETMTTYAKALQPGYTQNLWHNVTLPFCKAILAFVRKDYRTACDMLAPIIADCFQVGGSDAQDELFLQTYLLSLLGSKRHAEAEQFFAKYLSHYKNTPLAEYWFTNKH</sequence>
<evidence type="ECO:0000256" key="1">
    <source>
        <dbReference type="ARBA" id="ARBA00005857"/>
    </source>
</evidence>
<evidence type="ECO:0000313" key="8">
    <source>
        <dbReference type="Proteomes" id="UP000251942"/>
    </source>
</evidence>
<gene>
    <name evidence="5" type="ORF">Lfee_0729</name>
    <name evidence="6" type="ORF">NCTC12022_00450</name>
</gene>
<evidence type="ECO:0000256" key="2">
    <source>
        <dbReference type="ARBA" id="ARBA00019992"/>
    </source>
</evidence>
<evidence type="ECO:0000313" key="7">
    <source>
        <dbReference type="Proteomes" id="UP000054698"/>
    </source>
</evidence>
<evidence type="ECO:0000313" key="5">
    <source>
        <dbReference type="EMBL" id="KTD02702.1"/>
    </source>
</evidence>
<dbReference type="InterPro" id="IPR011990">
    <property type="entry name" value="TPR-like_helical_dom_sf"/>
</dbReference>
<dbReference type="CDD" id="cd05804">
    <property type="entry name" value="StaR_like"/>
    <property type="match status" value="1"/>
</dbReference>
<dbReference type="RefSeq" id="WP_058443987.1">
    <property type="nucleotide sequence ID" value="NZ_CAAAHT010000039.1"/>
</dbReference>
<dbReference type="PANTHER" id="PTHR16263:SF4">
    <property type="entry name" value="TETRATRICOPEPTIDE REPEAT PROTEIN 38"/>
    <property type="match status" value="1"/>
</dbReference>
<dbReference type="OrthoDB" id="9815900at2"/>
<evidence type="ECO:0000313" key="6">
    <source>
        <dbReference type="EMBL" id="SPX59739.1"/>
    </source>
</evidence>
<dbReference type="EMBL" id="LNYB01000022">
    <property type="protein sequence ID" value="KTD02702.1"/>
    <property type="molecule type" value="Genomic_DNA"/>
</dbReference>
<dbReference type="SUPFAM" id="SSF48452">
    <property type="entry name" value="TPR-like"/>
    <property type="match status" value="1"/>
</dbReference>
<evidence type="ECO:0000256" key="3">
    <source>
        <dbReference type="ARBA" id="ARBA00022737"/>
    </source>
</evidence>
<reference evidence="5 7" key="1">
    <citation type="submission" date="2015-11" db="EMBL/GenBank/DDBJ databases">
        <title>Genomic analysis of 38 Legionella species identifies large and diverse effector repertoires.</title>
        <authorList>
            <person name="Burstein D."/>
            <person name="Amaro F."/>
            <person name="Zusman T."/>
            <person name="Lifshitz Z."/>
            <person name="Cohen O."/>
            <person name="Gilbert J.A."/>
            <person name="Pupko T."/>
            <person name="Shuman H.A."/>
            <person name="Segal G."/>
        </authorList>
    </citation>
    <scope>NUCLEOTIDE SEQUENCE [LARGE SCALE GENOMIC DNA]</scope>
    <source>
        <strain evidence="5 7">WO-44C</strain>
    </source>
</reference>
<keyword evidence="7" id="KW-1185">Reference proteome</keyword>
<dbReference type="InterPro" id="IPR033891">
    <property type="entry name" value="TTC38"/>
</dbReference>
<evidence type="ECO:0000256" key="4">
    <source>
        <dbReference type="ARBA" id="ARBA00022803"/>
    </source>
</evidence>
<accession>A0A0W0U3P0</accession>
<dbReference type="Gene3D" id="1.25.40.10">
    <property type="entry name" value="Tetratricopeptide repeat domain"/>
    <property type="match status" value="1"/>
</dbReference>
<proteinExistence type="inferred from homology"/>
<comment type="similarity">
    <text evidence="1">Belongs to the TTC38 family.</text>
</comment>
<dbReference type="PATRIC" id="fig|453.4.peg.793"/>
<dbReference type="STRING" id="453.Lfee_0729"/>
<organism evidence="5 7">
    <name type="scientific">Legionella feeleii</name>
    <dbReference type="NCBI Taxonomy" id="453"/>
    <lineage>
        <taxon>Bacteria</taxon>
        <taxon>Pseudomonadati</taxon>
        <taxon>Pseudomonadota</taxon>
        <taxon>Gammaproteobacteria</taxon>
        <taxon>Legionellales</taxon>
        <taxon>Legionellaceae</taxon>
        <taxon>Legionella</taxon>
    </lineage>
</organism>
<keyword evidence="3" id="KW-0677">Repeat</keyword>
<dbReference type="Proteomes" id="UP000054698">
    <property type="component" value="Unassembled WGS sequence"/>
</dbReference>